<protein>
    <recommendedName>
        <fullName evidence="5">Alcohol dehydrogenase</fullName>
    </recommendedName>
</protein>
<evidence type="ECO:0000259" key="1">
    <source>
        <dbReference type="Pfam" id="PF00107"/>
    </source>
</evidence>
<dbReference type="GO" id="GO:0005739">
    <property type="term" value="C:mitochondrion"/>
    <property type="evidence" value="ECO:0007669"/>
    <property type="project" value="TreeGrafter"/>
</dbReference>
<dbReference type="Pfam" id="PF08240">
    <property type="entry name" value="ADH_N"/>
    <property type="match status" value="1"/>
</dbReference>
<dbReference type="Proteomes" id="UP000573603">
    <property type="component" value="Unassembled WGS sequence"/>
</dbReference>
<name>A0A8H4ZVQ7_9HYPO</name>
<dbReference type="GO" id="GO:0016491">
    <property type="term" value="F:oxidoreductase activity"/>
    <property type="evidence" value="ECO:0007669"/>
    <property type="project" value="TreeGrafter"/>
</dbReference>
<sequence>MATTAALPKTHRSLFLHSTRDPYDISVVTQDTPQPCPGSAVIRVLSAGVLTYADRVYSGHKPYPYPEPFVIGSSAIGRVAAVGPDATSLKPGLLVFFDSFIQARDNPNSLILHGLSGGFDTGSNKLMEGEWRDGTYAEYAKVPLENCFPLSENRLTGNRAEGGLGYSMADLAYLWTISVPFGGLQDIAIRSGDKVIISPAAGTFGSAAVLAALAMGAQVIAVGRNHETLTKVKALDPERIRIVLNTGHVEKDVTELTKDGPADAFFDISPGKAITSTHFKSCIMSLRRGGRVSLMGAHEELKLPTQFIMLNDITLKGKWMYTKDDMRNMIKLLEADYLKLGAIQTVGDFPMEKFVEAFDTAAKISSPLSHVLISP</sequence>
<feature type="domain" description="Alcohol dehydrogenase-like C-terminal" evidence="1">
    <location>
        <begin position="205"/>
        <end position="334"/>
    </location>
</feature>
<feature type="domain" description="Alcohol dehydrogenase-like N-terminal" evidence="2">
    <location>
        <begin position="37"/>
        <end position="151"/>
    </location>
</feature>
<comment type="caution">
    <text evidence="3">The sequence shown here is derived from an EMBL/GenBank/DDBJ whole genome shotgun (WGS) entry which is preliminary data.</text>
</comment>
<dbReference type="InterPro" id="IPR013149">
    <property type="entry name" value="ADH-like_C"/>
</dbReference>
<dbReference type="InterPro" id="IPR011032">
    <property type="entry name" value="GroES-like_sf"/>
</dbReference>
<proteinExistence type="predicted"/>
<dbReference type="AlphaFoldDB" id="A0A8H4ZVQ7"/>
<evidence type="ECO:0000313" key="3">
    <source>
        <dbReference type="EMBL" id="KAF5252885.1"/>
    </source>
</evidence>
<dbReference type="PANTHER" id="PTHR43677">
    <property type="entry name" value="SHORT-CHAIN DEHYDROGENASE/REDUCTASE"/>
    <property type="match status" value="1"/>
</dbReference>
<dbReference type="Pfam" id="PF00107">
    <property type="entry name" value="ADH_zinc_N"/>
    <property type="match status" value="1"/>
</dbReference>
<dbReference type="InterPro" id="IPR013154">
    <property type="entry name" value="ADH-like_N"/>
</dbReference>
<dbReference type="InterPro" id="IPR036291">
    <property type="entry name" value="NAD(P)-bd_dom_sf"/>
</dbReference>
<evidence type="ECO:0000313" key="4">
    <source>
        <dbReference type="Proteomes" id="UP000573603"/>
    </source>
</evidence>
<dbReference type="Gene3D" id="3.40.50.720">
    <property type="entry name" value="NAD(P)-binding Rossmann-like Domain"/>
    <property type="match status" value="1"/>
</dbReference>
<gene>
    <name evidence="3" type="ORF">FANTH_2209</name>
</gene>
<dbReference type="CDD" id="cd05188">
    <property type="entry name" value="MDR"/>
    <property type="match status" value="1"/>
</dbReference>
<accession>A0A8H4ZVQ7</accession>
<keyword evidence="4" id="KW-1185">Reference proteome</keyword>
<dbReference type="SUPFAM" id="SSF50129">
    <property type="entry name" value="GroES-like"/>
    <property type="match status" value="1"/>
</dbReference>
<dbReference type="Gene3D" id="3.90.180.10">
    <property type="entry name" value="Medium-chain alcohol dehydrogenases, catalytic domain"/>
    <property type="match status" value="1"/>
</dbReference>
<reference evidence="3 4" key="1">
    <citation type="journal article" date="2020" name="BMC Genomics">
        <title>Correction to: Identification and distribution of gene clusters required for synthesis of sphingolipid metabolism inhibitors in diverse species of the filamentous fungus Fusarium.</title>
        <authorList>
            <person name="Kim H.S."/>
            <person name="Lohmar J.M."/>
            <person name="Busman M."/>
            <person name="Brown D.W."/>
            <person name="Naumann T.A."/>
            <person name="Divon H.H."/>
            <person name="Lysoe E."/>
            <person name="Uhlig S."/>
            <person name="Proctor R.H."/>
        </authorList>
    </citation>
    <scope>NUCLEOTIDE SEQUENCE [LARGE SCALE GENOMIC DNA]</scope>
    <source>
        <strain evidence="3 4">NRRL 25214</strain>
    </source>
</reference>
<evidence type="ECO:0008006" key="5">
    <source>
        <dbReference type="Google" id="ProtNLM"/>
    </source>
</evidence>
<dbReference type="EMBL" id="JABEVY010000050">
    <property type="protein sequence ID" value="KAF5252885.1"/>
    <property type="molecule type" value="Genomic_DNA"/>
</dbReference>
<dbReference type="InterPro" id="IPR051397">
    <property type="entry name" value="Zn-ADH-like_protein"/>
</dbReference>
<organism evidence="3 4">
    <name type="scientific">Fusarium anthophilum</name>
    <dbReference type="NCBI Taxonomy" id="48485"/>
    <lineage>
        <taxon>Eukaryota</taxon>
        <taxon>Fungi</taxon>
        <taxon>Dikarya</taxon>
        <taxon>Ascomycota</taxon>
        <taxon>Pezizomycotina</taxon>
        <taxon>Sordariomycetes</taxon>
        <taxon>Hypocreomycetidae</taxon>
        <taxon>Hypocreales</taxon>
        <taxon>Nectriaceae</taxon>
        <taxon>Fusarium</taxon>
        <taxon>Fusarium fujikuroi species complex</taxon>
    </lineage>
</organism>
<dbReference type="SUPFAM" id="SSF51735">
    <property type="entry name" value="NAD(P)-binding Rossmann-fold domains"/>
    <property type="match status" value="1"/>
</dbReference>
<dbReference type="PANTHER" id="PTHR43677:SF4">
    <property type="entry name" value="QUINONE OXIDOREDUCTASE-LIKE PROTEIN 2"/>
    <property type="match status" value="1"/>
</dbReference>
<evidence type="ECO:0000259" key="2">
    <source>
        <dbReference type="Pfam" id="PF08240"/>
    </source>
</evidence>